<protein>
    <submittedName>
        <fullName evidence="2">Uncharacterized protein</fullName>
    </submittedName>
</protein>
<proteinExistence type="predicted"/>
<sequence length="48" mass="4911">MKTNIATKLSASVLALTIGTGAAAQENATGAVRAGLRARRRTARDADL</sequence>
<dbReference type="Proteomes" id="UP001428774">
    <property type="component" value="Unassembled WGS sequence"/>
</dbReference>
<accession>A0AAW9SQC1</accession>
<comment type="caution">
    <text evidence="2">The sequence shown here is derived from an EMBL/GenBank/DDBJ whole genome shotgun (WGS) entry which is preliminary data.</text>
</comment>
<evidence type="ECO:0000313" key="2">
    <source>
        <dbReference type="EMBL" id="MEN9062560.1"/>
    </source>
</evidence>
<dbReference type="EMBL" id="JBDNCH010000002">
    <property type="protein sequence ID" value="MEN9062560.1"/>
    <property type="molecule type" value="Genomic_DNA"/>
</dbReference>
<keyword evidence="3" id="KW-1185">Reference proteome</keyword>
<evidence type="ECO:0000313" key="3">
    <source>
        <dbReference type="Proteomes" id="UP001428774"/>
    </source>
</evidence>
<gene>
    <name evidence="2" type="ORF">ABFB10_17810</name>
</gene>
<organism evidence="2 3">
    <name type="scientific">Ponticoccus litoralis</name>
    <dbReference type="NCBI Taxonomy" id="422297"/>
    <lineage>
        <taxon>Bacteria</taxon>
        <taxon>Pseudomonadati</taxon>
        <taxon>Pseudomonadota</taxon>
        <taxon>Alphaproteobacteria</taxon>
        <taxon>Rhodobacterales</taxon>
        <taxon>Roseobacteraceae</taxon>
        <taxon>Ponticoccus</taxon>
    </lineage>
</organism>
<keyword evidence="1" id="KW-0732">Signal</keyword>
<dbReference type="RefSeq" id="WP_347167515.1">
    <property type="nucleotide sequence ID" value="NZ_JBDNCH010000002.1"/>
</dbReference>
<evidence type="ECO:0000256" key="1">
    <source>
        <dbReference type="SAM" id="SignalP"/>
    </source>
</evidence>
<name>A0AAW9SQC1_9RHOB</name>
<reference evidence="2 3" key="1">
    <citation type="submission" date="2024-05" db="EMBL/GenBank/DDBJ databases">
        <title>Genome sequence of Ponticoccus litoralis KCCM 90028.</title>
        <authorList>
            <person name="Kim J.M."/>
            <person name="Lee J.K."/>
            <person name="Choi B.J."/>
            <person name="Bayburt H."/>
            <person name="Baek J.H."/>
            <person name="Jeon C.O."/>
        </authorList>
    </citation>
    <scope>NUCLEOTIDE SEQUENCE [LARGE SCALE GENOMIC DNA]</scope>
    <source>
        <strain evidence="2 3">KCCM 90028</strain>
    </source>
</reference>
<feature type="signal peptide" evidence="1">
    <location>
        <begin position="1"/>
        <end position="24"/>
    </location>
</feature>
<dbReference type="AlphaFoldDB" id="A0AAW9SQC1"/>
<feature type="chain" id="PRO_5043959438" evidence="1">
    <location>
        <begin position="25"/>
        <end position="48"/>
    </location>
</feature>